<dbReference type="GeneID" id="31501499"/>
<proteinExistence type="predicted"/>
<dbReference type="AlphaFoldDB" id="A0AA37MFC6"/>
<evidence type="ECO:0000313" key="2">
    <source>
        <dbReference type="EMBL" id="GJG34370.1"/>
    </source>
</evidence>
<dbReference type="RefSeq" id="WP_013064014.1">
    <property type="nucleotide sequence ID" value="NZ_BPTT01000001.1"/>
</dbReference>
<dbReference type="OMA" id="WILMANT"/>
<feature type="chain" id="PRO_5041334943" description="CotH protein" evidence="1">
    <location>
        <begin position="22"/>
        <end position="458"/>
    </location>
</feature>
<accession>A0AA37MFC6</accession>
<dbReference type="Pfam" id="PF08757">
    <property type="entry name" value="CotH"/>
    <property type="match status" value="1"/>
</dbReference>
<dbReference type="EMBL" id="BPTT01000001">
    <property type="protein sequence ID" value="GJG34370.1"/>
    <property type="molecule type" value="Genomic_DNA"/>
</dbReference>
<evidence type="ECO:0008006" key="4">
    <source>
        <dbReference type="Google" id="ProtNLM"/>
    </source>
</evidence>
<feature type="signal peptide" evidence="1">
    <location>
        <begin position="1"/>
        <end position="21"/>
    </location>
</feature>
<evidence type="ECO:0000313" key="3">
    <source>
        <dbReference type="Proteomes" id="UP000887097"/>
    </source>
</evidence>
<comment type="caution">
    <text evidence="2">The sequence shown here is derived from an EMBL/GenBank/DDBJ whole genome shotgun (WGS) entry which is preliminary data.</text>
</comment>
<name>A0AA37MFC6_XYLRU</name>
<protein>
    <recommendedName>
        <fullName evidence="4">CotH protein</fullName>
    </recommendedName>
</protein>
<dbReference type="PANTHER" id="PTHR40050">
    <property type="entry name" value="INNER SPORE COAT PROTEIN H"/>
    <property type="match status" value="1"/>
</dbReference>
<dbReference type="PANTHER" id="PTHR40050:SF1">
    <property type="entry name" value="INNER SPORE COAT PROTEIN H"/>
    <property type="match status" value="1"/>
</dbReference>
<sequence length="458" mass="53282">MKPKLILSILLTIAWAGPVLAQQYQQLTDVPTVYIETENGQNITSKEEYIICTFTMVDGDNTLRLENTQIRGRGNSSWWNSDKKPYRVKFDKKQTLLGEDFAKAKSWTLLANHGDKTMIRNALTYQLGRFIGMKFCPAAKFIDLYLNGKYRGTYQISDQVQVHKKRVEVDEDNGWLLEVANENSREEPYITSTRYGIMYNIKNPDDELLTMDKRIAIGQWLEAFEKAVASNDYKDSEKGYRAYIDETDFINWYVGAELTGNIDALYSIYMYKEADEQKMHFGPLWDLDLGYDNSSEKSLLRQMEAYLGLWNRPFEKILQRLWLDPWFAKACNDRLNALVEAGLQQHLMASIDSLRGAIWQTQAQNFKVWPINQQVYDWEKHKYHNDYDSYISDLKAFVNTHIPYLQEAFAQKLSATGITPAKTTEKNSSTLYDLQGRKVQQPNKKGIYIQNRQIITKQ</sequence>
<gene>
    <name evidence="2" type="ORF">PRMUPPPA20_24790</name>
</gene>
<keyword evidence="1" id="KW-0732">Signal</keyword>
<organism evidence="2 3">
    <name type="scientific">Xylanibacter ruminicola</name>
    <name type="common">Prevotella ruminicola</name>
    <dbReference type="NCBI Taxonomy" id="839"/>
    <lineage>
        <taxon>Bacteria</taxon>
        <taxon>Pseudomonadati</taxon>
        <taxon>Bacteroidota</taxon>
        <taxon>Bacteroidia</taxon>
        <taxon>Bacteroidales</taxon>
        <taxon>Prevotellaceae</taxon>
        <taxon>Xylanibacter</taxon>
    </lineage>
</organism>
<dbReference type="InterPro" id="IPR014867">
    <property type="entry name" value="Spore_coat_CotH_CotH2/3/7"/>
</dbReference>
<dbReference type="Proteomes" id="UP000887097">
    <property type="component" value="Unassembled WGS sequence"/>
</dbReference>
<reference evidence="2" key="1">
    <citation type="submission" date="2021-08" db="EMBL/GenBank/DDBJ databases">
        <title>Prevotella lacticifex sp. nov., isolated from rumen of cow.</title>
        <authorList>
            <person name="Shinkai T."/>
            <person name="Ikeyama N."/>
            <person name="Kumagai M."/>
            <person name="Ohmori H."/>
            <person name="Sakamoto M."/>
            <person name="Ohkuma M."/>
            <person name="Mitsumori M."/>
        </authorList>
    </citation>
    <scope>NUCLEOTIDE SEQUENCE</scope>
    <source>
        <strain evidence="2">JCM 8259</strain>
    </source>
</reference>
<evidence type="ECO:0000256" key="1">
    <source>
        <dbReference type="SAM" id="SignalP"/>
    </source>
</evidence>